<sequence>ISFRVDKATRSSLDPTSWRRHCFSAASHRLDNTKLEFRYTTITKGGLLPLVLRSTNM</sequence>
<proteinExistence type="predicted"/>
<name>A0A9I9E537_CUCME</name>
<dbReference type="Gramene" id="MELO3C028874.2.1">
    <property type="protein sequence ID" value="MELO3C028874.2.1"/>
    <property type="gene ID" value="MELO3C028874.2"/>
</dbReference>
<dbReference type="AlphaFoldDB" id="A0A9I9E537"/>
<dbReference type="EnsemblPlants" id="MELO3C028874.2.1">
    <property type="protein sequence ID" value="MELO3C028874.2.1"/>
    <property type="gene ID" value="MELO3C028874.2"/>
</dbReference>
<protein>
    <submittedName>
        <fullName evidence="1">Uncharacterized protein</fullName>
    </submittedName>
</protein>
<reference evidence="1" key="1">
    <citation type="submission" date="2023-03" db="UniProtKB">
        <authorList>
            <consortium name="EnsemblPlants"/>
        </authorList>
    </citation>
    <scope>IDENTIFICATION</scope>
</reference>
<organism evidence="1">
    <name type="scientific">Cucumis melo</name>
    <name type="common">Muskmelon</name>
    <dbReference type="NCBI Taxonomy" id="3656"/>
    <lineage>
        <taxon>Eukaryota</taxon>
        <taxon>Viridiplantae</taxon>
        <taxon>Streptophyta</taxon>
        <taxon>Embryophyta</taxon>
        <taxon>Tracheophyta</taxon>
        <taxon>Spermatophyta</taxon>
        <taxon>Magnoliopsida</taxon>
        <taxon>eudicotyledons</taxon>
        <taxon>Gunneridae</taxon>
        <taxon>Pentapetalae</taxon>
        <taxon>rosids</taxon>
        <taxon>fabids</taxon>
        <taxon>Cucurbitales</taxon>
        <taxon>Cucurbitaceae</taxon>
        <taxon>Benincaseae</taxon>
        <taxon>Cucumis</taxon>
    </lineage>
</organism>
<evidence type="ECO:0000313" key="1">
    <source>
        <dbReference type="EnsemblPlants" id="MELO3C028874.2.1"/>
    </source>
</evidence>
<accession>A0A9I9E537</accession>